<dbReference type="AlphaFoldDB" id="A0AA48HKU5"/>
<dbReference type="PANTHER" id="PTHR45138:SF9">
    <property type="entry name" value="DIGUANYLATE CYCLASE DGCM-RELATED"/>
    <property type="match status" value="1"/>
</dbReference>
<feature type="domain" description="GGDEF" evidence="4">
    <location>
        <begin position="251"/>
        <end position="375"/>
    </location>
</feature>
<dbReference type="InterPro" id="IPR050469">
    <property type="entry name" value="Diguanylate_Cyclase"/>
</dbReference>
<dbReference type="PANTHER" id="PTHR45138">
    <property type="entry name" value="REGULATORY COMPONENTS OF SENSORY TRANSDUCTION SYSTEM"/>
    <property type="match status" value="1"/>
</dbReference>
<name>A0AA48HKU5_9ALTE</name>
<dbReference type="SUPFAM" id="SSF55073">
    <property type="entry name" value="Nucleotide cyclase"/>
    <property type="match status" value="1"/>
</dbReference>
<evidence type="ECO:0000256" key="3">
    <source>
        <dbReference type="SAM" id="Phobius"/>
    </source>
</evidence>
<feature type="transmembrane region" description="Helical" evidence="3">
    <location>
        <begin position="151"/>
        <end position="172"/>
    </location>
</feature>
<feature type="transmembrane region" description="Helical" evidence="3">
    <location>
        <begin position="33"/>
        <end position="55"/>
    </location>
</feature>
<dbReference type="GO" id="GO:1902201">
    <property type="term" value="P:negative regulation of bacterial-type flagellum-dependent cell motility"/>
    <property type="evidence" value="ECO:0007669"/>
    <property type="project" value="TreeGrafter"/>
</dbReference>
<evidence type="ECO:0000256" key="2">
    <source>
        <dbReference type="ARBA" id="ARBA00034247"/>
    </source>
</evidence>
<dbReference type="GO" id="GO:0043709">
    <property type="term" value="P:cell adhesion involved in single-species biofilm formation"/>
    <property type="evidence" value="ECO:0007669"/>
    <property type="project" value="TreeGrafter"/>
</dbReference>
<dbReference type="CDD" id="cd01949">
    <property type="entry name" value="GGDEF"/>
    <property type="match status" value="1"/>
</dbReference>
<dbReference type="InterPro" id="IPR029787">
    <property type="entry name" value="Nucleotide_cyclase"/>
</dbReference>
<gene>
    <name evidence="5" type="ORF">MACH26_37920</name>
</gene>
<dbReference type="GO" id="GO:0005886">
    <property type="term" value="C:plasma membrane"/>
    <property type="evidence" value="ECO:0007669"/>
    <property type="project" value="TreeGrafter"/>
</dbReference>
<feature type="transmembrane region" description="Helical" evidence="3">
    <location>
        <begin position="192"/>
        <end position="213"/>
    </location>
</feature>
<dbReference type="SMART" id="SM00267">
    <property type="entry name" value="GGDEF"/>
    <property type="match status" value="1"/>
</dbReference>
<dbReference type="Pfam" id="PF00990">
    <property type="entry name" value="GGDEF"/>
    <property type="match status" value="1"/>
</dbReference>
<keyword evidence="6" id="KW-1185">Reference proteome</keyword>
<feature type="transmembrane region" description="Helical" evidence="3">
    <location>
        <begin position="117"/>
        <end position="139"/>
    </location>
</feature>
<sequence length="375" mass="42093">MVPTVMALFMASLLFFVSRTAKKFDSIFDEQPALWWAAGFLLLGCAWLQASLLAINGQTPGPLLTFINNIIYSAPTFLWPYGVWKRNRMGFAWHWFLSLVAIQVISLFSYTFVDGDYASRIILIHGIGALMALLTIAAIVRYPQTRYGDRLLILGFSLYLAYNLLTALVFVSNPSNSLFDGAGQAAELLTRLAPLAYVLLGVCFLGVMLLDVIQELSDKSRHDYLTGLYNRFGFELAYEDALDKAERIDTKGMVLVMVDLDKFKAINDKHGHSIGDRALTWFSHLLKTSCRKSDVVGRLGGDEFVILMWDCELTQCQEFLQRFSRRCERSPVPGLSFPIFVRASFGTCRVTKGIPLDETIALADKDLYTAKPAEQ</sequence>
<dbReference type="InterPro" id="IPR043128">
    <property type="entry name" value="Rev_trsase/Diguanyl_cyclase"/>
</dbReference>
<organism evidence="5 6">
    <name type="scientific">Planctobacterium marinum</name>
    <dbReference type="NCBI Taxonomy" id="1631968"/>
    <lineage>
        <taxon>Bacteria</taxon>
        <taxon>Pseudomonadati</taxon>
        <taxon>Pseudomonadota</taxon>
        <taxon>Gammaproteobacteria</taxon>
        <taxon>Alteromonadales</taxon>
        <taxon>Alteromonadaceae</taxon>
        <taxon>Planctobacterium</taxon>
    </lineage>
</organism>
<evidence type="ECO:0000259" key="4">
    <source>
        <dbReference type="PROSITE" id="PS50887"/>
    </source>
</evidence>
<dbReference type="NCBIfam" id="TIGR00254">
    <property type="entry name" value="GGDEF"/>
    <property type="match status" value="1"/>
</dbReference>
<protein>
    <recommendedName>
        <fullName evidence="1">diguanylate cyclase</fullName>
        <ecNumber evidence="1">2.7.7.65</ecNumber>
    </recommendedName>
</protein>
<feature type="transmembrane region" description="Helical" evidence="3">
    <location>
        <begin position="91"/>
        <end position="111"/>
    </location>
</feature>
<dbReference type="GO" id="GO:0052621">
    <property type="term" value="F:diguanylate cyclase activity"/>
    <property type="evidence" value="ECO:0007669"/>
    <property type="project" value="UniProtKB-EC"/>
</dbReference>
<comment type="catalytic activity">
    <reaction evidence="2">
        <text>2 GTP = 3',3'-c-di-GMP + 2 diphosphate</text>
        <dbReference type="Rhea" id="RHEA:24898"/>
        <dbReference type="ChEBI" id="CHEBI:33019"/>
        <dbReference type="ChEBI" id="CHEBI:37565"/>
        <dbReference type="ChEBI" id="CHEBI:58805"/>
        <dbReference type="EC" id="2.7.7.65"/>
    </reaction>
</comment>
<dbReference type="KEGG" id="pmaw:MACH26_37920"/>
<dbReference type="EMBL" id="AP027272">
    <property type="protein sequence ID" value="BDX08271.1"/>
    <property type="molecule type" value="Genomic_DNA"/>
</dbReference>
<keyword evidence="3" id="KW-0472">Membrane</keyword>
<dbReference type="InterPro" id="IPR000160">
    <property type="entry name" value="GGDEF_dom"/>
</dbReference>
<dbReference type="EC" id="2.7.7.65" evidence="1"/>
<dbReference type="PROSITE" id="PS50887">
    <property type="entry name" value="GGDEF"/>
    <property type="match status" value="1"/>
</dbReference>
<evidence type="ECO:0000256" key="1">
    <source>
        <dbReference type="ARBA" id="ARBA00012528"/>
    </source>
</evidence>
<proteinExistence type="predicted"/>
<evidence type="ECO:0000313" key="6">
    <source>
        <dbReference type="Proteomes" id="UP001333710"/>
    </source>
</evidence>
<reference evidence="5" key="1">
    <citation type="submission" date="2023-01" db="EMBL/GenBank/DDBJ databases">
        <title>Complete genome sequence of Planctobacterium marinum strain Dej080120_11.</title>
        <authorList>
            <person name="Ueki S."/>
            <person name="Maruyama F."/>
        </authorList>
    </citation>
    <scope>NUCLEOTIDE SEQUENCE</scope>
    <source>
        <strain evidence="5">Dej080120_11</strain>
    </source>
</reference>
<dbReference type="Gene3D" id="3.30.70.270">
    <property type="match status" value="1"/>
</dbReference>
<dbReference type="Proteomes" id="UP001333710">
    <property type="component" value="Chromosome"/>
</dbReference>
<accession>A0AA48HKU5</accession>
<keyword evidence="3" id="KW-1133">Transmembrane helix</keyword>
<keyword evidence="3" id="KW-0812">Transmembrane</keyword>
<evidence type="ECO:0000313" key="5">
    <source>
        <dbReference type="EMBL" id="BDX08271.1"/>
    </source>
</evidence>